<sequence>MNSTISSFKDLLMSSKQPICILIDDFHLIYNGDDLLWFTSTFIPYIKYIITIPQTAEENSEILSKIHLTYYDKGFEMLKIECSEDQWSDIILHGVGDICSSGLTVNLLETLGSNTDRTLVKAKIIWWLAWLGVKELTQKTLQTLSFKVLEILENIFGRKMVSFIMSIIHASRSGLSESDIIQLLQYYFGEICGVSNTSSFWGFFSWLISPFLFNEQYINFMDSTIYMAIQEKYGTYVKDAHKQPNKFSNEKGYSLTIQV</sequence>
<organism evidence="1">
    <name type="scientific">Culicoides sonorensis</name>
    <name type="common">Biting midge</name>
    <dbReference type="NCBI Taxonomy" id="179676"/>
    <lineage>
        <taxon>Eukaryota</taxon>
        <taxon>Metazoa</taxon>
        <taxon>Ecdysozoa</taxon>
        <taxon>Arthropoda</taxon>
        <taxon>Hexapoda</taxon>
        <taxon>Insecta</taxon>
        <taxon>Pterygota</taxon>
        <taxon>Neoptera</taxon>
        <taxon>Endopterygota</taxon>
        <taxon>Diptera</taxon>
        <taxon>Nematocera</taxon>
        <taxon>Chironomoidea</taxon>
        <taxon>Ceratopogonidae</taxon>
        <taxon>Ceratopogoninae</taxon>
        <taxon>Culicoides</taxon>
        <taxon>Monoculicoides</taxon>
    </lineage>
</organism>
<name>A0A336N130_CULSO</name>
<dbReference type="PANTHER" id="PTHR19871">
    <property type="entry name" value="BETA TRANSDUCIN-RELATED PROTEIN"/>
    <property type="match status" value="1"/>
</dbReference>
<dbReference type="EMBL" id="UFQT01001814">
    <property type="protein sequence ID" value="SSX31888.1"/>
    <property type="molecule type" value="Genomic_DNA"/>
</dbReference>
<dbReference type="InterPro" id="IPR052752">
    <property type="entry name" value="NACHT-WD_repeat"/>
</dbReference>
<accession>A0A336N130</accession>
<dbReference type="PANTHER" id="PTHR19871:SF37">
    <property type="entry name" value="GH25853P"/>
    <property type="match status" value="1"/>
</dbReference>
<evidence type="ECO:0000313" key="1">
    <source>
        <dbReference type="EMBL" id="SSX31888.1"/>
    </source>
</evidence>
<dbReference type="AlphaFoldDB" id="A0A336N130"/>
<protein>
    <submittedName>
        <fullName evidence="1">CSON004218 protein</fullName>
    </submittedName>
</protein>
<proteinExistence type="predicted"/>
<dbReference type="VEuPathDB" id="VectorBase:CSON004218"/>
<reference evidence="1" key="1">
    <citation type="submission" date="2018-07" db="EMBL/GenBank/DDBJ databases">
        <authorList>
            <person name="Quirk P.G."/>
            <person name="Krulwich T.A."/>
        </authorList>
    </citation>
    <scope>NUCLEOTIDE SEQUENCE</scope>
</reference>
<gene>
    <name evidence="1" type="primary">CSON004218</name>
</gene>